<reference evidence="2" key="2">
    <citation type="submission" date="2020-05" db="UniProtKB">
        <authorList>
            <consortium name="EnsemblMetazoa"/>
        </authorList>
    </citation>
    <scope>IDENTIFICATION</scope>
</reference>
<dbReference type="AlphaFoldDB" id="A0A084W299"/>
<name>A0A084W299_ANOSI</name>
<organism evidence="1">
    <name type="scientific">Anopheles sinensis</name>
    <name type="common">Mosquito</name>
    <dbReference type="NCBI Taxonomy" id="74873"/>
    <lineage>
        <taxon>Eukaryota</taxon>
        <taxon>Metazoa</taxon>
        <taxon>Ecdysozoa</taxon>
        <taxon>Arthropoda</taxon>
        <taxon>Hexapoda</taxon>
        <taxon>Insecta</taxon>
        <taxon>Pterygota</taxon>
        <taxon>Neoptera</taxon>
        <taxon>Endopterygota</taxon>
        <taxon>Diptera</taxon>
        <taxon>Nematocera</taxon>
        <taxon>Culicoidea</taxon>
        <taxon>Culicidae</taxon>
        <taxon>Anophelinae</taxon>
        <taxon>Anopheles</taxon>
    </lineage>
</organism>
<dbReference type="Proteomes" id="UP000030765">
    <property type="component" value="Unassembled WGS sequence"/>
</dbReference>
<dbReference type="EMBL" id="ATLV01019557">
    <property type="status" value="NOT_ANNOTATED_CDS"/>
    <property type="molecule type" value="Genomic_DNA"/>
</dbReference>
<proteinExistence type="predicted"/>
<gene>
    <name evidence="1" type="ORF">ZHAS_00012281</name>
</gene>
<accession>A0A084W299</accession>
<dbReference type="EMBL" id="KE525275">
    <property type="protein sequence ID" value="KFB44343.1"/>
    <property type="molecule type" value="Genomic_DNA"/>
</dbReference>
<evidence type="ECO:0000313" key="2">
    <source>
        <dbReference type="EnsemblMetazoa" id="ASIC012281-PA"/>
    </source>
</evidence>
<sequence>MLLMMPRQRGRGCCAAATGSLLPKETRRGRVSGVGYPCWPFERSSLWSAARTVRPKRNGENIYHETKSNNHISPASISTSFAIGCCEPAIVFSRCFADESDHSRKHSLPGKTGPLVGPVYNAPRATMAPALTVLHRGDRFRPERTFGRRKRRRWLDRKAYPGRRGRSKPDRTNYGFSAGHNSWTAILRWSGDILHLTIAAGRLLKKETTSILYFQHVRVVSVFGRES</sequence>
<reference evidence="1 3" key="1">
    <citation type="journal article" date="2014" name="BMC Genomics">
        <title>Genome sequence of Anopheles sinensis provides insight into genetics basis of mosquito competence for malaria parasites.</title>
        <authorList>
            <person name="Zhou D."/>
            <person name="Zhang D."/>
            <person name="Ding G."/>
            <person name="Shi L."/>
            <person name="Hou Q."/>
            <person name="Ye Y."/>
            <person name="Xu Y."/>
            <person name="Zhou H."/>
            <person name="Xiong C."/>
            <person name="Li S."/>
            <person name="Yu J."/>
            <person name="Hong S."/>
            <person name="Yu X."/>
            <person name="Zou P."/>
            <person name="Chen C."/>
            <person name="Chang X."/>
            <person name="Wang W."/>
            <person name="Lv Y."/>
            <person name="Sun Y."/>
            <person name="Ma L."/>
            <person name="Shen B."/>
            <person name="Zhu C."/>
        </authorList>
    </citation>
    <scope>NUCLEOTIDE SEQUENCE [LARGE SCALE GENOMIC DNA]</scope>
</reference>
<dbReference type="EnsemblMetazoa" id="ASIC012281-RA">
    <property type="protein sequence ID" value="ASIC012281-PA"/>
    <property type="gene ID" value="ASIC012281"/>
</dbReference>
<protein>
    <submittedName>
        <fullName evidence="1 2">Transketolase</fullName>
    </submittedName>
</protein>
<keyword evidence="3" id="KW-1185">Reference proteome</keyword>
<dbReference type="VEuPathDB" id="VectorBase:ASIC012281"/>
<evidence type="ECO:0000313" key="3">
    <source>
        <dbReference type="Proteomes" id="UP000030765"/>
    </source>
</evidence>
<evidence type="ECO:0000313" key="1">
    <source>
        <dbReference type="EMBL" id="KFB44343.1"/>
    </source>
</evidence>